<dbReference type="Pfam" id="PF00561">
    <property type="entry name" value="Abhydrolase_1"/>
    <property type="match status" value="1"/>
</dbReference>
<feature type="domain" description="AB hydrolase-1" evidence="1">
    <location>
        <begin position="37"/>
        <end position="279"/>
    </location>
</feature>
<evidence type="ECO:0000313" key="3">
    <source>
        <dbReference type="Proteomes" id="UP000192903"/>
    </source>
</evidence>
<dbReference type="InterPro" id="IPR029058">
    <property type="entry name" value="AB_hydrolase_fold"/>
</dbReference>
<dbReference type="OrthoDB" id="9812774at2"/>
<dbReference type="InterPro" id="IPR000073">
    <property type="entry name" value="AB_hydrolase_1"/>
</dbReference>
<dbReference type="Proteomes" id="UP000192903">
    <property type="component" value="Unassembled WGS sequence"/>
</dbReference>
<dbReference type="PANTHER" id="PTHR43798">
    <property type="entry name" value="MONOACYLGLYCEROL LIPASE"/>
    <property type="match status" value="1"/>
</dbReference>
<keyword evidence="3" id="KW-1185">Reference proteome</keyword>
<dbReference type="GO" id="GO:0047372">
    <property type="term" value="F:monoacylglycerol lipase activity"/>
    <property type="evidence" value="ECO:0007669"/>
    <property type="project" value="TreeGrafter"/>
</dbReference>
<accession>A0A1X7E0U8</accession>
<evidence type="ECO:0000259" key="1">
    <source>
        <dbReference type="Pfam" id="PF00561"/>
    </source>
</evidence>
<protein>
    <submittedName>
        <fullName evidence="2">Pimeloyl-ACP methyl ester carboxylesterase</fullName>
    </submittedName>
</protein>
<organism evidence="2 3">
    <name type="scientific">Xaviernesmea oryzae</name>
    <dbReference type="NCBI Taxonomy" id="464029"/>
    <lineage>
        <taxon>Bacteria</taxon>
        <taxon>Pseudomonadati</taxon>
        <taxon>Pseudomonadota</taxon>
        <taxon>Alphaproteobacteria</taxon>
        <taxon>Hyphomicrobiales</taxon>
        <taxon>Rhizobiaceae</taxon>
        <taxon>Rhizobium/Agrobacterium group</taxon>
        <taxon>Xaviernesmea</taxon>
    </lineage>
</organism>
<dbReference type="Gene3D" id="3.40.50.1820">
    <property type="entry name" value="alpha/beta hydrolase"/>
    <property type="match status" value="1"/>
</dbReference>
<dbReference type="GO" id="GO:0046464">
    <property type="term" value="P:acylglycerol catabolic process"/>
    <property type="evidence" value="ECO:0007669"/>
    <property type="project" value="TreeGrafter"/>
</dbReference>
<dbReference type="STRING" id="464029.SAMN02982989_3281"/>
<name>A0A1X7E0U8_9HYPH</name>
<dbReference type="EMBL" id="FXAF01000005">
    <property type="protein sequence ID" value="SMF25160.1"/>
    <property type="molecule type" value="Genomic_DNA"/>
</dbReference>
<dbReference type="SUPFAM" id="SSF53474">
    <property type="entry name" value="alpha/beta-Hydrolases"/>
    <property type="match status" value="1"/>
</dbReference>
<reference evidence="3" key="1">
    <citation type="submission" date="2017-04" db="EMBL/GenBank/DDBJ databases">
        <authorList>
            <person name="Varghese N."/>
            <person name="Submissions S."/>
        </authorList>
    </citation>
    <scope>NUCLEOTIDE SEQUENCE [LARGE SCALE GENOMIC DNA]</scope>
    <source>
        <strain evidence="3">B4P</strain>
    </source>
</reference>
<sequence>MTHYALPAAPEGFEHKFATVNGLRFHYVAGGAEKERTIVLLAGFPESWYAWRKVIPLLGSRFRVFAIDLPGQGDSDRPLDGYDTQTVALRVHDLLDHLRLKRYCLAAHDVGAWVAFPYAYLFGDEIQALTLMDAGIPGVTLPEMLPSSSDRSWKTWHFSFHALPDLPELLLAGRERAYLEWFFWNKTANPACYGYEEISEYLRTYCAPGGMRAGLSFYRAAALSAEQNRALSRDRKLAMPVLGLSADQGSIPDISAALRPFASDVRGEIIANCGHFQPEEQPEAVADALARFFDLQSADDRK</sequence>
<proteinExistence type="predicted"/>
<dbReference type="AlphaFoldDB" id="A0A1X7E0U8"/>
<evidence type="ECO:0000313" key="2">
    <source>
        <dbReference type="EMBL" id="SMF25160.1"/>
    </source>
</evidence>
<dbReference type="RefSeq" id="WP_085421423.1">
    <property type="nucleotide sequence ID" value="NZ_FXAF01000005.1"/>
</dbReference>
<dbReference type="PANTHER" id="PTHR43798:SF33">
    <property type="entry name" value="HYDROLASE, PUTATIVE (AFU_ORTHOLOGUE AFUA_2G14860)-RELATED"/>
    <property type="match status" value="1"/>
</dbReference>
<dbReference type="GO" id="GO:0016020">
    <property type="term" value="C:membrane"/>
    <property type="evidence" value="ECO:0007669"/>
    <property type="project" value="TreeGrafter"/>
</dbReference>
<gene>
    <name evidence="2" type="ORF">SAMN02982989_3281</name>
</gene>
<dbReference type="InterPro" id="IPR050266">
    <property type="entry name" value="AB_hydrolase_sf"/>
</dbReference>